<evidence type="ECO:0000256" key="2">
    <source>
        <dbReference type="ARBA" id="ARBA00006980"/>
    </source>
</evidence>
<feature type="domain" description="NolW-like" evidence="13">
    <location>
        <begin position="294"/>
        <end position="371"/>
    </location>
</feature>
<keyword evidence="11" id="KW-1133">Transmembrane helix</keyword>
<evidence type="ECO:0000259" key="14">
    <source>
        <dbReference type="Pfam" id="PF21305"/>
    </source>
</evidence>
<feature type="domain" description="Type II/III secretion system secretin-like" evidence="12">
    <location>
        <begin position="443"/>
        <end position="608"/>
    </location>
</feature>
<dbReference type="InterPro" id="IPR004846">
    <property type="entry name" value="T2SS/T3SS_dom"/>
</dbReference>
<gene>
    <name evidence="16" type="primary">outD</name>
    <name evidence="15" type="ORF">CSF007_14575</name>
    <name evidence="16" type="ORF">NCTC10476_02802</name>
</gene>
<dbReference type="PATRIC" id="fig|29486.44.peg.234"/>
<dbReference type="AlphaFoldDB" id="A0A085UB85"/>
<keyword evidence="17" id="KW-1185">Reference proteome</keyword>
<keyword evidence="7" id="KW-0653">Protein transport</keyword>
<evidence type="ECO:0000256" key="10">
    <source>
        <dbReference type="RuleBase" id="RU004004"/>
    </source>
</evidence>
<dbReference type="GO" id="GO:0009279">
    <property type="term" value="C:cell outer membrane"/>
    <property type="evidence" value="ECO:0007669"/>
    <property type="project" value="UniProtKB-SubCell"/>
</dbReference>
<dbReference type="EMBL" id="UHJG01000001">
    <property type="protein sequence ID" value="SUQ01448.1"/>
    <property type="molecule type" value="Genomic_DNA"/>
</dbReference>
<dbReference type="OrthoDB" id="9779724at2"/>
<feature type="transmembrane region" description="Helical" evidence="11">
    <location>
        <begin position="12"/>
        <end position="31"/>
    </location>
</feature>
<dbReference type="PANTHER" id="PTHR30332">
    <property type="entry name" value="PROBABLE GENERAL SECRETION PATHWAY PROTEIN D"/>
    <property type="match status" value="1"/>
</dbReference>
<keyword evidence="8 11" id="KW-0472">Membrane</keyword>
<feature type="domain" description="NolW-like" evidence="13">
    <location>
        <begin position="220"/>
        <end position="288"/>
    </location>
</feature>
<name>A0A085UB85_YERRU</name>
<evidence type="ECO:0000256" key="3">
    <source>
        <dbReference type="ARBA" id="ARBA00022448"/>
    </source>
</evidence>
<keyword evidence="9" id="KW-0998">Cell outer membrane</keyword>
<dbReference type="eggNOG" id="COG1450">
    <property type="taxonomic scope" value="Bacteria"/>
</dbReference>
<feature type="domain" description="NolW-like" evidence="13">
    <location>
        <begin position="155"/>
        <end position="215"/>
    </location>
</feature>
<evidence type="ECO:0000256" key="9">
    <source>
        <dbReference type="ARBA" id="ARBA00023237"/>
    </source>
</evidence>
<dbReference type="InterPro" id="IPR049371">
    <property type="entry name" value="GspD-like_N0"/>
</dbReference>
<comment type="subcellular location">
    <subcellularLocation>
        <location evidence="1 10">Cell outer membrane</location>
    </subcellularLocation>
</comment>
<reference evidence="15" key="1">
    <citation type="journal article" date="2015" name="Genome Announc.">
        <title>Complete Genome Sequence of Yersinia ruckeri Strain CSF007-82, Etiologic Agent of Red Mouth Disease in Salmonid Fish.</title>
        <authorList>
            <person name="Nelson M.C."/>
            <person name="LaPatra S.E."/>
            <person name="Welch T.J."/>
            <person name="Graf J."/>
        </authorList>
    </citation>
    <scope>NUCLEOTIDE SEQUENCE</scope>
    <source>
        <strain evidence="15">CSF007-82</strain>
    </source>
</reference>
<dbReference type="InterPro" id="IPR038591">
    <property type="entry name" value="NolW-like_sf"/>
</dbReference>
<dbReference type="InterPro" id="IPR005644">
    <property type="entry name" value="NolW-like"/>
</dbReference>
<proteinExistence type="inferred from homology"/>
<evidence type="ECO:0000256" key="8">
    <source>
        <dbReference type="ARBA" id="ARBA00023136"/>
    </source>
</evidence>
<dbReference type="Proteomes" id="UP000255169">
    <property type="component" value="Unassembled WGS sequence"/>
</dbReference>
<evidence type="ECO:0000259" key="12">
    <source>
        <dbReference type="Pfam" id="PF00263"/>
    </source>
</evidence>
<dbReference type="PROSITE" id="PS00875">
    <property type="entry name" value="T2SP_D"/>
    <property type="match status" value="1"/>
</dbReference>
<dbReference type="InterPro" id="IPR004845">
    <property type="entry name" value="T2SS_GspD_CS"/>
</dbReference>
<dbReference type="GO" id="GO:0015628">
    <property type="term" value="P:protein secretion by the type II secretion system"/>
    <property type="evidence" value="ECO:0007669"/>
    <property type="project" value="InterPro"/>
</dbReference>
<evidence type="ECO:0000256" key="5">
    <source>
        <dbReference type="ARBA" id="ARBA00022692"/>
    </source>
</evidence>
<evidence type="ECO:0000313" key="16">
    <source>
        <dbReference type="EMBL" id="SUQ01448.1"/>
    </source>
</evidence>
<dbReference type="Pfam" id="PF21305">
    <property type="entry name" value="type_II_gspD_N0"/>
    <property type="match status" value="1"/>
</dbReference>
<evidence type="ECO:0000313" key="17">
    <source>
        <dbReference type="Proteomes" id="UP000255169"/>
    </source>
</evidence>
<comment type="similarity">
    <text evidence="2">Belongs to the bacterial secretin family. GSP D subfamily.</text>
</comment>
<keyword evidence="4" id="KW-1134">Transmembrane beta strand</keyword>
<dbReference type="PRINTS" id="PR00811">
    <property type="entry name" value="BCTERIALGSPD"/>
</dbReference>
<sequence length="674" mass="74968">MADFAGRSNIIFYYYNSFLFYFICIFINGGGGKSGRVLVTLVFVIYTSNAYSSDFSVKFNDADIKEFINTVSKSLNKTIIIDPKVQGLISVRSYERLDKEKYYQFFLNVLDVHGFTVLEMPNNILKVIPSKRAKSSAPPILMKDDIFNGDELINRIIPLKYISAKNVTPLLRQLNDNTDSGSVAHYEPTNSLLITGRAGTVKRLVEIISEFDREGESSVDMYKLAYASATEVTKLVTELLRPNVAGKQDTAQMVKVVADERTNSILISGDPASRKSAESMIKKLDKEQISHGNTKVIYLKYAKAEKLLDVLNGVSVSIKDEKKKVSHISNTIKKSMIKADDQTNSLIITASPNVMYDLEKVIEKLDIRRAQVLVEAIIVEAQDGEGINLGIQWDTKQKKVGGFISYNKSNLGNIQNGVTSIANGISGLTTGFYRGNWSGLFTALATNSSNEILATPSIVTLDNMDAEFSVGQEVPVLSSQQTTSTDKVYNTISRQSVGIMLKVKPQINKGDSVLLEIRQEVSSVAENSNVDKDNIGSTFNKRVVNNAVLVKSGETVVVGGLLDKKVSNVINKIPLLGDIPIIGNLFRQKKEKIEKRNLILFIKPTIIRESDDYLSTTSEKSKTFNEKNNDWNLCISENDMSSRCNGNNILFNLDKKTSKELISIINDMRDFYKK</sequence>
<dbReference type="STRING" id="29486.UGYR_07005"/>
<dbReference type="Pfam" id="PF00263">
    <property type="entry name" value="Secretin"/>
    <property type="match status" value="1"/>
</dbReference>
<reference evidence="16 17" key="2">
    <citation type="submission" date="2018-06" db="EMBL/GenBank/DDBJ databases">
        <authorList>
            <consortium name="Pathogen Informatics"/>
            <person name="Doyle S."/>
        </authorList>
    </citation>
    <scope>NUCLEOTIDE SEQUENCE [LARGE SCALE GENOMIC DNA]</scope>
    <source>
        <strain evidence="16 17">NCTC10476</strain>
    </source>
</reference>
<evidence type="ECO:0000256" key="4">
    <source>
        <dbReference type="ARBA" id="ARBA00022452"/>
    </source>
</evidence>
<protein>
    <submittedName>
        <fullName evidence="15">General secretion pathway protein D</fullName>
    </submittedName>
</protein>
<organism evidence="15">
    <name type="scientific">Yersinia ruckeri</name>
    <dbReference type="NCBI Taxonomy" id="29486"/>
    <lineage>
        <taxon>Bacteria</taxon>
        <taxon>Pseudomonadati</taxon>
        <taxon>Pseudomonadota</taxon>
        <taxon>Gammaproteobacteria</taxon>
        <taxon>Enterobacterales</taxon>
        <taxon>Yersiniaceae</taxon>
        <taxon>Yersinia</taxon>
    </lineage>
</organism>
<evidence type="ECO:0000256" key="11">
    <source>
        <dbReference type="SAM" id="Phobius"/>
    </source>
</evidence>
<feature type="domain" description="GspD-like N0" evidence="14">
    <location>
        <begin position="57"/>
        <end position="127"/>
    </location>
</feature>
<evidence type="ECO:0000313" key="15">
    <source>
        <dbReference type="EMBL" id="CEK28640.1"/>
    </source>
</evidence>
<dbReference type="Pfam" id="PF03958">
    <property type="entry name" value="Secretin_N"/>
    <property type="match status" value="3"/>
</dbReference>
<dbReference type="GO" id="GO:0015627">
    <property type="term" value="C:type II protein secretion system complex"/>
    <property type="evidence" value="ECO:0007669"/>
    <property type="project" value="InterPro"/>
</dbReference>
<dbReference type="PANTHER" id="PTHR30332:SF24">
    <property type="entry name" value="SECRETIN GSPD-RELATED"/>
    <property type="match status" value="1"/>
</dbReference>
<dbReference type="Gene3D" id="3.30.1370.120">
    <property type="match status" value="3"/>
</dbReference>
<keyword evidence="6" id="KW-0732">Signal</keyword>
<dbReference type="InterPro" id="IPR013356">
    <property type="entry name" value="T2SS_GspD"/>
</dbReference>
<dbReference type="InterPro" id="IPR050810">
    <property type="entry name" value="Bact_Secretion_Sys_Channel"/>
</dbReference>
<dbReference type="InterPro" id="IPR001775">
    <property type="entry name" value="GspD/PilQ"/>
</dbReference>
<dbReference type="NCBIfam" id="TIGR02517">
    <property type="entry name" value="type_II_gspD"/>
    <property type="match status" value="1"/>
</dbReference>
<evidence type="ECO:0000256" key="7">
    <source>
        <dbReference type="ARBA" id="ARBA00022927"/>
    </source>
</evidence>
<dbReference type="EMBL" id="LN681231">
    <property type="protein sequence ID" value="CEK28640.1"/>
    <property type="molecule type" value="Genomic_DNA"/>
</dbReference>
<keyword evidence="3 10" id="KW-0813">Transport</keyword>
<evidence type="ECO:0000256" key="6">
    <source>
        <dbReference type="ARBA" id="ARBA00022729"/>
    </source>
</evidence>
<evidence type="ECO:0000259" key="13">
    <source>
        <dbReference type="Pfam" id="PF03958"/>
    </source>
</evidence>
<accession>A0A085UB85</accession>
<keyword evidence="5 11" id="KW-0812">Transmembrane</keyword>
<evidence type="ECO:0000256" key="1">
    <source>
        <dbReference type="ARBA" id="ARBA00004442"/>
    </source>
</evidence>